<dbReference type="InterPro" id="IPR008928">
    <property type="entry name" value="6-hairpin_glycosidase_sf"/>
</dbReference>
<evidence type="ECO:0000313" key="3">
    <source>
        <dbReference type="EMBL" id="SZX75864.1"/>
    </source>
</evidence>
<evidence type="ECO:0008006" key="5">
    <source>
        <dbReference type="Google" id="ProtNLM"/>
    </source>
</evidence>
<comment type="similarity">
    <text evidence="2">Belongs to the glycosyl hydrolase 88 family.</text>
</comment>
<evidence type="ECO:0000256" key="2">
    <source>
        <dbReference type="ARBA" id="ARBA00038358"/>
    </source>
</evidence>
<protein>
    <recommendedName>
        <fullName evidence="5">Glycosyl hydrolase family 88</fullName>
    </recommendedName>
</protein>
<organism evidence="3 4">
    <name type="scientific">Tetradesmus obliquus</name>
    <name type="common">Green alga</name>
    <name type="synonym">Acutodesmus obliquus</name>
    <dbReference type="NCBI Taxonomy" id="3088"/>
    <lineage>
        <taxon>Eukaryota</taxon>
        <taxon>Viridiplantae</taxon>
        <taxon>Chlorophyta</taxon>
        <taxon>core chlorophytes</taxon>
        <taxon>Chlorophyceae</taxon>
        <taxon>CS clade</taxon>
        <taxon>Sphaeropleales</taxon>
        <taxon>Scenedesmaceae</taxon>
        <taxon>Tetradesmus</taxon>
    </lineage>
</organism>
<dbReference type="EMBL" id="FNXT01001243">
    <property type="protein sequence ID" value="SZX75864.1"/>
    <property type="molecule type" value="Genomic_DNA"/>
</dbReference>
<dbReference type="GO" id="GO:0052757">
    <property type="term" value="F:chondroitin hydrolase activity"/>
    <property type="evidence" value="ECO:0007669"/>
    <property type="project" value="TreeGrafter"/>
</dbReference>
<name>A0A383WFP7_TETOB</name>
<dbReference type="AlphaFoldDB" id="A0A383WFP7"/>
<evidence type="ECO:0000256" key="1">
    <source>
        <dbReference type="ARBA" id="ARBA00022801"/>
    </source>
</evidence>
<gene>
    <name evidence="3" type="ORF">BQ4739_LOCUS16208</name>
</gene>
<dbReference type="Proteomes" id="UP000256970">
    <property type="component" value="Unassembled WGS sequence"/>
</dbReference>
<dbReference type="Gene3D" id="1.50.10.10">
    <property type="match status" value="1"/>
</dbReference>
<accession>A0A383WFP7</accession>
<dbReference type="GO" id="GO:0000272">
    <property type="term" value="P:polysaccharide catabolic process"/>
    <property type="evidence" value="ECO:0007669"/>
    <property type="project" value="TreeGrafter"/>
</dbReference>
<dbReference type="PANTHER" id="PTHR36845:SF1">
    <property type="entry name" value="HYDROLASE, PUTATIVE (AFU_ORTHOLOGUE AFUA_7G05090)-RELATED"/>
    <property type="match status" value="1"/>
</dbReference>
<dbReference type="InterPro" id="IPR012341">
    <property type="entry name" value="6hp_glycosidase-like_sf"/>
</dbReference>
<dbReference type="SUPFAM" id="SSF48208">
    <property type="entry name" value="Six-hairpin glycosidases"/>
    <property type="match status" value="1"/>
</dbReference>
<reference evidence="3 4" key="1">
    <citation type="submission" date="2016-10" db="EMBL/GenBank/DDBJ databases">
        <authorList>
            <person name="Cai Z."/>
        </authorList>
    </citation>
    <scope>NUCLEOTIDE SEQUENCE [LARGE SCALE GENOMIC DNA]</scope>
</reference>
<proteinExistence type="inferred from homology"/>
<keyword evidence="4" id="KW-1185">Reference proteome</keyword>
<dbReference type="InterPro" id="IPR052369">
    <property type="entry name" value="UG_Glycosaminoglycan_Hydrolase"/>
</dbReference>
<dbReference type="PANTHER" id="PTHR36845">
    <property type="entry name" value="HYDROLASE, PUTATIVE (AFU_ORTHOLOGUE AFUA_7G05090)-RELATED"/>
    <property type="match status" value="1"/>
</dbReference>
<keyword evidence="1" id="KW-0378">Hydrolase</keyword>
<dbReference type="STRING" id="3088.A0A383WFP7"/>
<sequence length="407" mass="44653">MQDLIDRVVAAAEGQALATTQQLTPADGYPDVTLPSGQWKLALPGKWVSGFFGGLLWQLHSLTGKQQWRELAQTWQAGLANRQRGWISQRDLGFIYQPTFAHSYSVTNSSEDLRQALAAAEALSWAFNPDTGTVESWQGWLPRGATNLYKQLVIVDFLVNVQMLLWGAKHVGPPNAHTARRMDTDPAAAWRDMAISHARATAKNHLRPDGSSYHVVEYNPENRPPFINKRYTYQGYADESVWARGQSWALLGFALMYAETGLPEFLDTAKKVTDRWLQLLAAQPGAPGDFVPLWDYSAPFDPARDGPRDSSAAGIASLALLTLAEVVGTDSTCGQRYLCAGVRTLAALAGPKYLAQPGEGFAALFKHAVANFPDSYGVDVGIIYGDYYGLSAFAKCAQMQACREYVL</sequence>
<evidence type="ECO:0000313" key="4">
    <source>
        <dbReference type="Proteomes" id="UP000256970"/>
    </source>
</evidence>